<comment type="caution">
    <text evidence="1">The sequence shown here is derived from an EMBL/GenBank/DDBJ whole genome shotgun (WGS) entry which is preliminary data.</text>
</comment>
<keyword evidence="2" id="KW-1185">Reference proteome</keyword>
<evidence type="ECO:0000313" key="2">
    <source>
        <dbReference type="Proteomes" id="UP000248924"/>
    </source>
</evidence>
<dbReference type="EMBL" id="POTY01000343">
    <property type="protein sequence ID" value="PZG07020.1"/>
    <property type="molecule type" value="Genomic_DNA"/>
</dbReference>
<reference evidence="1 2" key="1">
    <citation type="submission" date="2018-01" db="EMBL/GenBank/DDBJ databases">
        <title>Draft genome sequence of Jishengella sp. NA12.</title>
        <authorList>
            <person name="Sahin N."/>
            <person name="Ay H."/>
            <person name="Saygin H."/>
        </authorList>
    </citation>
    <scope>NUCLEOTIDE SEQUENCE [LARGE SCALE GENOMIC DNA]</scope>
    <source>
        <strain evidence="1 2">NA12</strain>
    </source>
</reference>
<accession>A0A2W2E0L6</accession>
<proteinExistence type="predicted"/>
<evidence type="ECO:0000313" key="1">
    <source>
        <dbReference type="EMBL" id="PZG07020.1"/>
    </source>
</evidence>
<dbReference type="AlphaFoldDB" id="A0A2W2E0L6"/>
<sequence>MLDAAGVPIPRYTLADSTPITTDNLDATATWEATSTLPTGNGPIRLRFHLSAGDLYAYAIT</sequence>
<dbReference type="Proteomes" id="UP000248924">
    <property type="component" value="Unassembled WGS sequence"/>
</dbReference>
<gene>
    <name evidence="1" type="ORF">C1I95_31720</name>
</gene>
<name>A0A2W2E0L6_9ACTN</name>
<protein>
    <submittedName>
        <fullName evidence="1">Uncharacterized protein</fullName>
    </submittedName>
</protein>
<organism evidence="1 2">
    <name type="scientific">Micromonospora craterilacus</name>
    <dbReference type="NCBI Taxonomy" id="1655439"/>
    <lineage>
        <taxon>Bacteria</taxon>
        <taxon>Bacillati</taxon>
        <taxon>Actinomycetota</taxon>
        <taxon>Actinomycetes</taxon>
        <taxon>Micromonosporales</taxon>
        <taxon>Micromonosporaceae</taxon>
        <taxon>Micromonospora</taxon>
    </lineage>
</organism>